<reference evidence="13" key="1">
    <citation type="submission" date="2023-03" db="EMBL/GenBank/DDBJ databases">
        <authorList>
            <person name="Steffen K."/>
            <person name="Cardenas P."/>
        </authorList>
    </citation>
    <scope>NUCLEOTIDE SEQUENCE</scope>
</reference>
<dbReference type="InterPro" id="IPR036565">
    <property type="entry name" value="Mur-like_cat_sf"/>
</dbReference>
<dbReference type="Pfam" id="PF02875">
    <property type="entry name" value="Mur_ligase_C"/>
    <property type="match status" value="1"/>
</dbReference>
<dbReference type="Proteomes" id="UP001174909">
    <property type="component" value="Unassembled WGS sequence"/>
</dbReference>
<evidence type="ECO:0000256" key="9">
    <source>
        <dbReference type="ARBA" id="ARBA00023316"/>
    </source>
</evidence>
<dbReference type="InterPro" id="IPR013221">
    <property type="entry name" value="Mur_ligase_cen"/>
</dbReference>
<feature type="domain" description="Mur ligase C-terminal" evidence="11">
    <location>
        <begin position="323"/>
        <end position="449"/>
    </location>
</feature>
<dbReference type="GO" id="GO:0071555">
    <property type="term" value="P:cell wall organization"/>
    <property type="evidence" value="ECO:0007669"/>
    <property type="project" value="UniProtKB-KW"/>
</dbReference>
<dbReference type="PANTHER" id="PTHR43024">
    <property type="entry name" value="UDP-N-ACETYLMURAMOYL-TRIPEPTIDE--D-ALANYL-D-ALANINE LIGASE"/>
    <property type="match status" value="1"/>
</dbReference>
<evidence type="ECO:0000313" key="14">
    <source>
        <dbReference type="Proteomes" id="UP001174909"/>
    </source>
</evidence>
<keyword evidence="9" id="KW-0961">Cell wall biogenesis/degradation</keyword>
<keyword evidence="5" id="KW-0067">ATP-binding</keyword>
<dbReference type="Gene3D" id="3.40.1190.10">
    <property type="entry name" value="Mur-like, catalytic domain"/>
    <property type="match status" value="1"/>
</dbReference>
<dbReference type="GO" id="GO:0047480">
    <property type="term" value="F:UDP-N-acetylmuramoyl-tripeptide-D-alanyl-D-alanine ligase activity"/>
    <property type="evidence" value="ECO:0007669"/>
    <property type="project" value="InterPro"/>
</dbReference>
<keyword evidence="3" id="KW-0132">Cell division</keyword>
<dbReference type="InterPro" id="IPR036615">
    <property type="entry name" value="Mur_ligase_C_dom_sf"/>
</dbReference>
<evidence type="ECO:0000256" key="3">
    <source>
        <dbReference type="ARBA" id="ARBA00022618"/>
    </source>
</evidence>
<accession>A0AA35QRV3</accession>
<dbReference type="Gene3D" id="3.90.190.20">
    <property type="entry name" value="Mur ligase, C-terminal domain"/>
    <property type="match status" value="1"/>
</dbReference>
<sequence>MEWTIEELARAAKGTIVQRGAVSRFGHISTDSRQVDKDGVFVALHGEARDGHVFVPEVVRRGGGCLVVQRSVAGPKRVSVIRVRDTLKALGDIAHFHRQKLAPRVLAITGSNGKTTTKEMLFSILQRARMEDRPLRGKVLKTEGNYNNLVGLPLTLLRLRGKERAAVVELGTNRPGEIRRLTAIANPDLALITSVAPAHLSGLGTLAGVAREKGAIFRGLDPRGTAVVNLDDGRVVRQSRSFQGRVVTYGTGGFVRGEDPEMLSGGRLRFNLRVGRVREPVRLRLCGMHNVRNAVGAAAMAHAFGADVGAIRTGLEAVRPVAMRMQVERWAGIGVINDAYNANPASMEAALATLKAIPGRGRRVAVLGDMLEMGAGETDCHRQLGETAAGSGLDALYLLGRFARDTRQGALGAGMDRAVVRVVRTHGKLASELRAVLRKGDWVLIKGSRGSAMEKVLAAMKNEGA</sequence>
<keyword evidence="14" id="KW-1185">Reference proteome</keyword>
<organism evidence="13 14">
    <name type="scientific">Geodia barretti</name>
    <name type="common">Barrett's horny sponge</name>
    <dbReference type="NCBI Taxonomy" id="519541"/>
    <lineage>
        <taxon>Eukaryota</taxon>
        <taxon>Metazoa</taxon>
        <taxon>Porifera</taxon>
        <taxon>Demospongiae</taxon>
        <taxon>Heteroscleromorpha</taxon>
        <taxon>Tetractinellida</taxon>
        <taxon>Astrophorina</taxon>
        <taxon>Geodiidae</taxon>
        <taxon>Geodia</taxon>
    </lineage>
</organism>
<dbReference type="SUPFAM" id="SSF53244">
    <property type="entry name" value="MurD-like peptide ligases, peptide-binding domain"/>
    <property type="match status" value="1"/>
</dbReference>
<evidence type="ECO:0000256" key="2">
    <source>
        <dbReference type="ARBA" id="ARBA00022598"/>
    </source>
</evidence>
<evidence type="ECO:0000256" key="5">
    <source>
        <dbReference type="ARBA" id="ARBA00022840"/>
    </source>
</evidence>
<evidence type="ECO:0000256" key="1">
    <source>
        <dbReference type="ARBA" id="ARBA00022490"/>
    </source>
</evidence>
<evidence type="ECO:0000259" key="11">
    <source>
        <dbReference type="Pfam" id="PF02875"/>
    </source>
</evidence>
<proteinExistence type="inferred from homology"/>
<dbReference type="AlphaFoldDB" id="A0AA35QRV3"/>
<evidence type="ECO:0000256" key="8">
    <source>
        <dbReference type="ARBA" id="ARBA00023306"/>
    </source>
</evidence>
<dbReference type="InterPro" id="IPR004101">
    <property type="entry name" value="Mur_ligase_C"/>
</dbReference>
<keyword evidence="8" id="KW-0131">Cell cycle</keyword>
<evidence type="ECO:0000259" key="12">
    <source>
        <dbReference type="Pfam" id="PF08245"/>
    </source>
</evidence>
<dbReference type="SUPFAM" id="SSF53623">
    <property type="entry name" value="MurD-like peptide ligases, catalytic domain"/>
    <property type="match status" value="1"/>
</dbReference>
<keyword evidence="4" id="KW-0547">Nucleotide-binding</keyword>
<evidence type="ECO:0000256" key="4">
    <source>
        <dbReference type="ARBA" id="ARBA00022741"/>
    </source>
</evidence>
<dbReference type="HAMAP" id="MF_02019">
    <property type="entry name" value="MurF"/>
    <property type="match status" value="1"/>
</dbReference>
<dbReference type="GO" id="GO:0051301">
    <property type="term" value="P:cell division"/>
    <property type="evidence" value="ECO:0007669"/>
    <property type="project" value="UniProtKB-KW"/>
</dbReference>
<keyword evidence="6" id="KW-0133">Cell shape</keyword>
<dbReference type="SUPFAM" id="SSF63418">
    <property type="entry name" value="MurE/MurF N-terminal domain"/>
    <property type="match status" value="1"/>
</dbReference>
<evidence type="ECO:0000256" key="10">
    <source>
        <dbReference type="ARBA" id="ARBA00031461"/>
    </source>
</evidence>
<dbReference type="EMBL" id="CASHTH010000012">
    <property type="protein sequence ID" value="CAI7988919.1"/>
    <property type="molecule type" value="Genomic_DNA"/>
</dbReference>
<keyword evidence="2 13" id="KW-0436">Ligase</keyword>
<dbReference type="Gene3D" id="3.40.1390.10">
    <property type="entry name" value="MurE/MurF, N-terminal domain"/>
    <property type="match status" value="1"/>
</dbReference>
<dbReference type="InterPro" id="IPR005863">
    <property type="entry name" value="UDP-N-AcMur_synth"/>
</dbReference>
<keyword evidence="1" id="KW-0963">Cytoplasm</keyword>
<dbReference type="PANTHER" id="PTHR43024:SF1">
    <property type="entry name" value="UDP-N-ACETYLMURAMOYL-TRIPEPTIDE--D-ALANYL-D-ALANINE LIGASE"/>
    <property type="match status" value="1"/>
</dbReference>
<dbReference type="GO" id="GO:0005524">
    <property type="term" value="F:ATP binding"/>
    <property type="evidence" value="ECO:0007669"/>
    <property type="project" value="UniProtKB-KW"/>
</dbReference>
<dbReference type="InterPro" id="IPR035911">
    <property type="entry name" value="MurE/MurF_N"/>
</dbReference>
<dbReference type="InterPro" id="IPR051046">
    <property type="entry name" value="MurCDEF_CellWall_CoF430Synth"/>
</dbReference>
<feature type="domain" description="Mur ligase central" evidence="12">
    <location>
        <begin position="108"/>
        <end position="301"/>
    </location>
</feature>
<name>A0AA35QRV3_GEOBA</name>
<gene>
    <name evidence="13" type="ORF">GBAR_LOCUS79</name>
</gene>
<comment type="caution">
    <text evidence="13">The sequence shown here is derived from an EMBL/GenBank/DDBJ whole genome shotgun (WGS) entry which is preliminary data.</text>
</comment>
<dbReference type="GO" id="GO:0008360">
    <property type="term" value="P:regulation of cell shape"/>
    <property type="evidence" value="ECO:0007669"/>
    <property type="project" value="UniProtKB-KW"/>
</dbReference>
<keyword evidence="7" id="KW-0573">Peptidoglycan synthesis</keyword>
<evidence type="ECO:0000256" key="7">
    <source>
        <dbReference type="ARBA" id="ARBA00022984"/>
    </source>
</evidence>
<evidence type="ECO:0000313" key="13">
    <source>
        <dbReference type="EMBL" id="CAI7988919.1"/>
    </source>
</evidence>
<dbReference type="NCBIfam" id="TIGR01143">
    <property type="entry name" value="murF"/>
    <property type="match status" value="1"/>
</dbReference>
<protein>
    <recommendedName>
        <fullName evidence="10">UDP-MurNAc-pentapeptide synthetase</fullName>
    </recommendedName>
</protein>
<evidence type="ECO:0000256" key="6">
    <source>
        <dbReference type="ARBA" id="ARBA00022960"/>
    </source>
</evidence>
<dbReference type="Pfam" id="PF08245">
    <property type="entry name" value="Mur_ligase_M"/>
    <property type="match status" value="1"/>
</dbReference>